<feature type="non-terminal residue" evidence="2">
    <location>
        <position position="1"/>
    </location>
</feature>
<feature type="region of interest" description="Disordered" evidence="1">
    <location>
        <begin position="70"/>
        <end position="91"/>
    </location>
</feature>
<keyword evidence="3" id="KW-1185">Reference proteome</keyword>
<organism evidence="2 3">
    <name type="scientific">Caerostris darwini</name>
    <dbReference type="NCBI Taxonomy" id="1538125"/>
    <lineage>
        <taxon>Eukaryota</taxon>
        <taxon>Metazoa</taxon>
        <taxon>Ecdysozoa</taxon>
        <taxon>Arthropoda</taxon>
        <taxon>Chelicerata</taxon>
        <taxon>Arachnida</taxon>
        <taxon>Araneae</taxon>
        <taxon>Araneomorphae</taxon>
        <taxon>Entelegynae</taxon>
        <taxon>Araneoidea</taxon>
        <taxon>Araneidae</taxon>
        <taxon>Caerostris</taxon>
    </lineage>
</organism>
<evidence type="ECO:0000313" key="3">
    <source>
        <dbReference type="Proteomes" id="UP001054837"/>
    </source>
</evidence>
<proteinExistence type="predicted"/>
<dbReference type="Proteomes" id="UP001054837">
    <property type="component" value="Unassembled WGS sequence"/>
</dbReference>
<comment type="caution">
    <text evidence="2">The sequence shown here is derived from an EMBL/GenBank/DDBJ whole genome shotgun (WGS) entry which is preliminary data.</text>
</comment>
<name>A0AAV4T0F8_9ARAC</name>
<gene>
    <name evidence="2" type="ORF">CDAR_374141</name>
</gene>
<evidence type="ECO:0000313" key="2">
    <source>
        <dbReference type="EMBL" id="GIY38866.1"/>
    </source>
</evidence>
<sequence>DTPSSIPNIIRNKQLRKKNLKKITDSFESTEIYETFADCNKKRLPNEPTCYLIPNQKKPQLILPMQERENCKGKHDAQQQSTLEFADHVTT</sequence>
<protein>
    <submittedName>
        <fullName evidence="2">Uncharacterized protein</fullName>
    </submittedName>
</protein>
<reference evidence="2 3" key="1">
    <citation type="submission" date="2021-06" db="EMBL/GenBank/DDBJ databases">
        <title>Caerostris darwini draft genome.</title>
        <authorList>
            <person name="Kono N."/>
            <person name="Arakawa K."/>
        </authorList>
    </citation>
    <scope>NUCLEOTIDE SEQUENCE [LARGE SCALE GENOMIC DNA]</scope>
</reference>
<dbReference type="AlphaFoldDB" id="A0AAV4T0F8"/>
<accession>A0AAV4T0F8</accession>
<dbReference type="EMBL" id="BPLQ01008685">
    <property type="protein sequence ID" value="GIY38866.1"/>
    <property type="molecule type" value="Genomic_DNA"/>
</dbReference>
<evidence type="ECO:0000256" key="1">
    <source>
        <dbReference type="SAM" id="MobiDB-lite"/>
    </source>
</evidence>